<dbReference type="PROSITE" id="PS51257">
    <property type="entry name" value="PROKAR_LIPOPROTEIN"/>
    <property type="match status" value="1"/>
</dbReference>
<proteinExistence type="predicted"/>
<evidence type="ECO:0000313" key="2">
    <source>
        <dbReference type="EMBL" id="EPX76372.1"/>
    </source>
</evidence>
<gene>
    <name evidence="2" type="ORF">Salmuc_03496</name>
</gene>
<dbReference type="HOGENOM" id="CLU_056945_0_0_5"/>
<name>S9Q8M5_9RHOB</name>
<dbReference type="STRING" id="1123237.Salmuc_03496"/>
<dbReference type="RefSeq" id="WP_020043574.1">
    <property type="nucleotide sequence ID" value="NZ_KE557283.1"/>
</dbReference>
<dbReference type="AlphaFoldDB" id="S9Q8M5"/>
<dbReference type="EMBL" id="APVH01000052">
    <property type="protein sequence ID" value="EPX76372.1"/>
    <property type="molecule type" value="Genomic_DNA"/>
</dbReference>
<keyword evidence="3" id="KW-1185">Reference proteome</keyword>
<feature type="region of interest" description="Disordered" evidence="1">
    <location>
        <begin position="81"/>
        <end position="103"/>
    </location>
</feature>
<reference evidence="3" key="1">
    <citation type="journal article" date="2014" name="Stand. Genomic Sci.">
        <title>Genome sequence of the exopolysaccharide-producing Salipiger mucosus type strain (DSM 16094(T)), a moderately halophilic member of the Roseobacter clade.</title>
        <authorList>
            <person name="Riedel T."/>
            <person name="Spring S."/>
            <person name="Fiebig A."/>
            <person name="Petersen J."/>
            <person name="Kyrpides N.C."/>
            <person name="Goker M."/>
            <person name="Klenk H.P."/>
        </authorList>
    </citation>
    <scope>NUCLEOTIDE SEQUENCE [LARGE SCALE GENOMIC DNA]</scope>
    <source>
        <strain evidence="3">DSM 16094</strain>
    </source>
</reference>
<organism evidence="2 3">
    <name type="scientific">Salipiger mucosus DSM 16094</name>
    <dbReference type="NCBI Taxonomy" id="1123237"/>
    <lineage>
        <taxon>Bacteria</taxon>
        <taxon>Pseudomonadati</taxon>
        <taxon>Pseudomonadota</taxon>
        <taxon>Alphaproteobacteria</taxon>
        <taxon>Rhodobacterales</taxon>
        <taxon>Roseobacteraceae</taxon>
        <taxon>Salipiger</taxon>
    </lineage>
</organism>
<feature type="compositionally biased region" description="Low complexity" evidence="1">
    <location>
        <begin position="86"/>
        <end position="101"/>
    </location>
</feature>
<evidence type="ECO:0000313" key="3">
    <source>
        <dbReference type="Proteomes" id="UP000015347"/>
    </source>
</evidence>
<dbReference type="OrthoDB" id="7865311at2"/>
<dbReference type="Proteomes" id="UP000015347">
    <property type="component" value="Unassembled WGS sequence"/>
</dbReference>
<comment type="caution">
    <text evidence="2">The sequence shown here is derived from an EMBL/GenBank/DDBJ whole genome shotgun (WGS) entry which is preliminary data.</text>
</comment>
<accession>S9Q8M5</accession>
<dbReference type="eggNOG" id="ENOG5030K7S">
    <property type="taxonomic scope" value="Bacteria"/>
</dbReference>
<protein>
    <recommendedName>
        <fullName evidence="4">Lipoprotein</fullName>
    </recommendedName>
</protein>
<evidence type="ECO:0008006" key="4">
    <source>
        <dbReference type="Google" id="ProtNLM"/>
    </source>
</evidence>
<sequence length="283" mass="29729">MRHAIRPLLVLILLAGCGDPVRDVPKLSDVQMDDTAGAAEALPAEDGTRAMGGPAEAAIEAEKGRERGGLLRLFRSRAEAAKTSEAETANGTAEAAPETSSSGGGLLAGLFSGGGGAHEKGAPDYREVGPGATLPYGEMARLCGVPAERLGARIARYPERGRGYALHDSAPGTSGPRSLFLTGFDDGCARQVTGALAIFGTPEMHEQLRYGLPSDTIPYSASDAAYERVKQQVCGTGRGKPCGRRLNRLSRDTVFVTVYERYGGDTYRNMLLHDGDVLAYDGG</sequence>
<evidence type="ECO:0000256" key="1">
    <source>
        <dbReference type="SAM" id="MobiDB-lite"/>
    </source>
</evidence>